<dbReference type="Pfam" id="PF03706">
    <property type="entry name" value="LPG_synthase_TM"/>
    <property type="match status" value="1"/>
</dbReference>
<accession>A0A3E0AHE8</accession>
<dbReference type="Proteomes" id="UP000256388">
    <property type="component" value="Unassembled WGS sequence"/>
</dbReference>
<feature type="transmembrane region" description="Helical" evidence="6">
    <location>
        <begin position="12"/>
        <end position="32"/>
    </location>
</feature>
<keyword evidence="2" id="KW-1003">Cell membrane</keyword>
<name>A0A3E0AHE8_9CHLR</name>
<dbReference type="PANTHER" id="PTHR39087:SF2">
    <property type="entry name" value="UPF0104 MEMBRANE PROTEIN MJ1595"/>
    <property type="match status" value="1"/>
</dbReference>
<keyword evidence="4 6" id="KW-1133">Transmembrane helix</keyword>
<dbReference type="NCBIfam" id="TIGR00374">
    <property type="entry name" value="flippase-like domain"/>
    <property type="match status" value="1"/>
</dbReference>
<evidence type="ECO:0000256" key="1">
    <source>
        <dbReference type="ARBA" id="ARBA00004651"/>
    </source>
</evidence>
<dbReference type="GO" id="GO:0005886">
    <property type="term" value="C:plasma membrane"/>
    <property type="evidence" value="ECO:0007669"/>
    <property type="project" value="UniProtKB-SubCell"/>
</dbReference>
<evidence type="ECO:0000313" key="7">
    <source>
        <dbReference type="EMBL" id="REG11083.1"/>
    </source>
</evidence>
<dbReference type="PANTHER" id="PTHR39087">
    <property type="entry name" value="UPF0104 MEMBRANE PROTEIN MJ1595"/>
    <property type="match status" value="1"/>
</dbReference>
<keyword evidence="8" id="KW-1185">Reference proteome</keyword>
<feature type="transmembrane region" description="Helical" evidence="6">
    <location>
        <begin position="126"/>
        <end position="145"/>
    </location>
</feature>
<feature type="transmembrane region" description="Helical" evidence="6">
    <location>
        <begin position="44"/>
        <end position="62"/>
    </location>
</feature>
<keyword evidence="5 6" id="KW-0472">Membrane</keyword>
<evidence type="ECO:0000256" key="4">
    <source>
        <dbReference type="ARBA" id="ARBA00022989"/>
    </source>
</evidence>
<protein>
    <submittedName>
        <fullName evidence="7">Uncharacterized protein (TIRG00374 family)</fullName>
    </submittedName>
</protein>
<comment type="subcellular location">
    <subcellularLocation>
        <location evidence="1">Cell membrane</location>
        <topology evidence="1">Multi-pass membrane protein</topology>
    </subcellularLocation>
</comment>
<organism evidence="7 8">
    <name type="scientific">Pelolinea submarina</name>
    <dbReference type="NCBI Taxonomy" id="913107"/>
    <lineage>
        <taxon>Bacteria</taxon>
        <taxon>Bacillati</taxon>
        <taxon>Chloroflexota</taxon>
        <taxon>Anaerolineae</taxon>
        <taxon>Anaerolineales</taxon>
        <taxon>Anaerolineaceae</taxon>
        <taxon>Pelolinea</taxon>
    </lineage>
</organism>
<dbReference type="RefSeq" id="WP_158675041.1">
    <property type="nucleotide sequence ID" value="NZ_AP018437.1"/>
</dbReference>
<feature type="transmembrane region" description="Helical" evidence="6">
    <location>
        <begin position="277"/>
        <end position="297"/>
    </location>
</feature>
<feature type="transmembrane region" description="Helical" evidence="6">
    <location>
        <begin position="303"/>
        <end position="324"/>
    </location>
</feature>
<evidence type="ECO:0000256" key="6">
    <source>
        <dbReference type="SAM" id="Phobius"/>
    </source>
</evidence>
<gene>
    <name evidence="7" type="ORF">DFR64_0956</name>
</gene>
<reference evidence="7 8" key="1">
    <citation type="submission" date="2018-08" db="EMBL/GenBank/DDBJ databases">
        <title>Genomic Encyclopedia of Type Strains, Phase IV (KMG-IV): sequencing the most valuable type-strain genomes for metagenomic binning, comparative biology and taxonomic classification.</title>
        <authorList>
            <person name="Goeker M."/>
        </authorList>
    </citation>
    <scope>NUCLEOTIDE SEQUENCE [LARGE SCALE GENOMIC DNA]</scope>
    <source>
        <strain evidence="7 8">DSM 23923</strain>
    </source>
</reference>
<keyword evidence="3 6" id="KW-0812">Transmembrane</keyword>
<evidence type="ECO:0000256" key="3">
    <source>
        <dbReference type="ARBA" id="ARBA00022692"/>
    </source>
</evidence>
<evidence type="ECO:0000256" key="5">
    <source>
        <dbReference type="ARBA" id="ARBA00023136"/>
    </source>
</evidence>
<proteinExistence type="predicted"/>
<feature type="transmembrane region" description="Helical" evidence="6">
    <location>
        <begin position="218"/>
        <end position="240"/>
    </location>
</feature>
<sequence length="336" mass="36738">MTSNSTKGRNVLRWLPGVLISVAAIYFLSKYITVQDLLNAVKSLTIVDIAVIVLLNVLSFIARSMGWKNLLEGISFKQAFLVINEGYLFNNLIPRSGEIVRMLLVGGLSKISAFQAASSILVERSLDVIVAAALFLSTLPLVVEMNWIKPIAWVLFCLFLTMIVVLMLLARHADKVKQRLADSKIDSVFLKDKVFPKIGSVLDGLATLNDPLKFARSVFWILMSWVCWISLLYFGITRISSGTVPLWQAIFTQGVLALGIAVPSAPASFGVYEGTMVAALAVFGYAESASLSIALVLHFTQIVVTSIFGIYGLMVQGQSISALLDRIRSRRGQTSG</sequence>
<evidence type="ECO:0000313" key="8">
    <source>
        <dbReference type="Proteomes" id="UP000256388"/>
    </source>
</evidence>
<feature type="transmembrane region" description="Helical" evidence="6">
    <location>
        <begin position="246"/>
        <end position="265"/>
    </location>
</feature>
<evidence type="ECO:0000256" key="2">
    <source>
        <dbReference type="ARBA" id="ARBA00022475"/>
    </source>
</evidence>
<dbReference type="OrthoDB" id="161181at2"/>
<dbReference type="EMBL" id="QUMS01000001">
    <property type="protein sequence ID" value="REG11083.1"/>
    <property type="molecule type" value="Genomic_DNA"/>
</dbReference>
<dbReference type="AlphaFoldDB" id="A0A3E0AHE8"/>
<feature type="transmembrane region" description="Helical" evidence="6">
    <location>
        <begin position="151"/>
        <end position="170"/>
    </location>
</feature>
<dbReference type="InterPro" id="IPR022791">
    <property type="entry name" value="L-PG_synthase/AglD"/>
</dbReference>
<comment type="caution">
    <text evidence="7">The sequence shown here is derived from an EMBL/GenBank/DDBJ whole genome shotgun (WGS) entry which is preliminary data.</text>
</comment>